<dbReference type="PROSITE" id="PS51464">
    <property type="entry name" value="SIS"/>
    <property type="match status" value="1"/>
</dbReference>
<dbReference type="GO" id="GO:1901135">
    <property type="term" value="P:carbohydrate derivative metabolic process"/>
    <property type="evidence" value="ECO:0007669"/>
    <property type="project" value="InterPro"/>
</dbReference>
<sequence length="182" mass="19908">MTNDALKALFTESIQTQISAVETLQEPVSRAVELFVERLLQGQRVYCCGEAGGAFVASQFVRLMTDGMKLDRPPFPTIHLDQSKARQVNALGQAGDVLLVVANHPDSELMTNIMEAALSRQMVIVALTCETDDAIAGLLGANDVEIRIPSRNPSRVIENQLLVVHCLAELVEARIFPQEHEG</sequence>
<dbReference type="AlphaFoldDB" id="A0A432ZQB2"/>
<evidence type="ECO:0000259" key="1">
    <source>
        <dbReference type="PROSITE" id="PS51464"/>
    </source>
</evidence>
<dbReference type="GO" id="GO:0097367">
    <property type="term" value="F:carbohydrate derivative binding"/>
    <property type="evidence" value="ECO:0007669"/>
    <property type="project" value="InterPro"/>
</dbReference>
<protein>
    <submittedName>
        <fullName evidence="2">Phosphoheptose isomerase</fullName>
    </submittedName>
</protein>
<accession>A0A432ZQB2</accession>
<organism evidence="2 3">
    <name type="scientific">Idiomarina tyrosinivorans</name>
    <dbReference type="NCBI Taxonomy" id="1445662"/>
    <lineage>
        <taxon>Bacteria</taxon>
        <taxon>Pseudomonadati</taxon>
        <taxon>Pseudomonadota</taxon>
        <taxon>Gammaproteobacteria</taxon>
        <taxon>Alteromonadales</taxon>
        <taxon>Idiomarinaceae</taxon>
        <taxon>Idiomarina</taxon>
    </lineage>
</organism>
<dbReference type="Gene3D" id="3.40.50.10490">
    <property type="entry name" value="Glucose-6-phosphate isomerase like protein, domain 1"/>
    <property type="match status" value="1"/>
</dbReference>
<gene>
    <name evidence="2" type="ORF">CWI84_07275</name>
</gene>
<reference evidence="2 3" key="1">
    <citation type="journal article" date="2011" name="Front. Microbiol.">
        <title>Genomic signatures of strain selection and enhancement in Bacillus atrophaeus var. globigii, a historical biowarfare simulant.</title>
        <authorList>
            <person name="Gibbons H.S."/>
            <person name="Broomall S.M."/>
            <person name="McNew L.A."/>
            <person name="Daligault H."/>
            <person name="Chapman C."/>
            <person name="Bruce D."/>
            <person name="Karavis M."/>
            <person name="Krepps M."/>
            <person name="McGregor P.A."/>
            <person name="Hong C."/>
            <person name="Park K.H."/>
            <person name="Akmal A."/>
            <person name="Feldman A."/>
            <person name="Lin J.S."/>
            <person name="Chang W.E."/>
            <person name="Higgs B.W."/>
            <person name="Demirev P."/>
            <person name="Lindquist J."/>
            <person name="Liem A."/>
            <person name="Fochler E."/>
            <person name="Read T.D."/>
            <person name="Tapia R."/>
            <person name="Johnson S."/>
            <person name="Bishop-Lilly K.A."/>
            <person name="Detter C."/>
            <person name="Han C."/>
            <person name="Sozhamannan S."/>
            <person name="Rosenzweig C.N."/>
            <person name="Skowronski E.W."/>
        </authorList>
    </citation>
    <scope>NUCLEOTIDE SEQUENCE [LARGE SCALE GENOMIC DNA]</scope>
    <source>
        <strain evidence="2 3">CC-PW-9</strain>
    </source>
</reference>
<dbReference type="Pfam" id="PF13580">
    <property type="entry name" value="SIS_2"/>
    <property type="match status" value="1"/>
</dbReference>
<comment type="caution">
    <text evidence="2">The sequence shown here is derived from an EMBL/GenBank/DDBJ whole genome shotgun (WGS) entry which is preliminary data.</text>
</comment>
<dbReference type="InterPro" id="IPR001347">
    <property type="entry name" value="SIS_dom"/>
</dbReference>
<name>A0A432ZQB2_9GAMM</name>
<dbReference type="RefSeq" id="WP_126841931.1">
    <property type="nucleotide sequence ID" value="NZ_PIQH01000006.1"/>
</dbReference>
<proteinExistence type="predicted"/>
<dbReference type="GO" id="GO:0016853">
    <property type="term" value="F:isomerase activity"/>
    <property type="evidence" value="ECO:0007669"/>
    <property type="project" value="UniProtKB-KW"/>
</dbReference>
<keyword evidence="3" id="KW-1185">Reference proteome</keyword>
<dbReference type="Proteomes" id="UP000287996">
    <property type="component" value="Unassembled WGS sequence"/>
</dbReference>
<dbReference type="InterPro" id="IPR046348">
    <property type="entry name" value="SIS_dom_sf"/>
</dbReference>
<dbReference type="OrthoDB" id="9810929at2"/>
<dbReference type="SUPFAM" id="SSF53697">
    <property type="entry name" value="SIS domain"/>
    <property type="match status" value="1"/>
</dbReference>
<dbReference type="EMBL" id="PIQH01000006">
    <property type="protein sequence ID" value="RUO80094.1"/>
    <property type="molecule type" value="Genomic_DNA"/>
</dbReference>
<evidence type="ECO:0000313" key="2">
    <source>
        <dbReference type="EMBL" id="RUO80094.1"/>
    </source>
</evidence>
<dbReference type="PANTHER" id="PTHR30390:SF6">
    <property type="entry name" value="DNAA INITIATOR-ASSOCIATING PROTEIN DIAA"/>
    <property type="match status" value="1"/>
</dbReference>
<feature type="domain" description="SIS" evidence="1">
    <location>
        <begin position="35"/>
        <end position="181"/>
    </location>
</feature>
<dbReference type="PANTHER" id="PTHR30390">
    <property type="entry name" value="SEDOHEPTULOSE 7-PHOSPHATE ISOMERASE / DNAA INITIATOR-ASSOCIATING FACTOR FOR REPLICATION INITIATION"/>
    <property type="match status" value="1"/>
</dbReference>
<dbReference type="CDD" id="cd05006">
    <property type="entry name" value="SIS_GmhA"/>
    <property type="match status" value="1"/>
</dbReference>
<keyword evidence="2" id="KW-0413">Isomerase</keyword>
<dbReference type="InterPro" id="IPR035461">
    <property type="entry name" value="GmhA/DiaA"/>
</dbReference>
<evidence type="ECO:0000313" key="3">
    <source>
        <dbReference type="Proteomes" id="UP000287996"/>
    </source>
</evidence>
<dbReference type="InterPro" id="IPR050099">
    <property type="entry name" value="SIS_GmhA/DiaA_subfam"/>
</dbReference>